<feature type="compositionally biased region" description="Polar residues" evidence="2">
    <location>
        <begin position="2391"/>
        <end position="2420"/>
    </location>
</feature>
<feature type="compositionally biased region" description="Gly residues" evidence="2">
    <location>
        <begin position="1165"/>
        <end position="1174"/>
    </location>
</feature>
<feature type="compositionally biased region" description="Low complexity" evidence="2">
    <location>
        <begin position="100"/>
        <end position="122"/>
    </location>
</feature>
<dbReference type="Proteomes" id="UP000694941">
    <property type="component" value="Unplaced"/>
</dbReference>
<feature type="compositionally biased region" description="Polar residues" evidence="2">
    <location>
        <begin position="2646"/>
        <end position="2655"/>
    </location>
</feature>
<feature type="compositionally biased region" description="Polar residues" evidence="2">
    <location>
        <begin position="2690"/>
        <end position="2699"/>
    </location>
</feature>
<keyword evidence="1" id="KW-0597">Phosphoprotein</keyword>
<dbReference type="PANTHER" id="PTHR14038:SF0">
    <property type="entry name" value="LP18708P"/>
    <property type="match status" value="1"/>
</dbReference>
<reference evidence="5" key="1">
    <citation type="submission" date="2025-08" db="UniProtKB">
        <authorList>
            <consortium name="RefSeq"/>
        </authorList>
    </citation>
    <scope>IDENTIFICATION</scope>
    <source>
        <tissue evidence="5">Muscle</tissue>
    </source>
</reference>
<feature type="compositionally biased region" description="Basic and acidic residues" evidence="2">
    <location>
        <begin position="2676"/>
        <end position="2686"/>
    </location>
</feature>
<feature type="compositionally biased region" description="Basic and acidic residues" evidence="2">
    <location>
        <begin position="1871"/>
        <end position="1880"/>
    </location>
</feature>
<feature type="compositionally biased region" description="Basic and acidic residues" evidence="2">
    <location>
        <begin position="1487"/>
        <end position="1510"/>
    </location>
</feature>
<dbReference type="RefSeq" id="XP_013778179.1">
    <property type="nucleotide sequence ID" value="XM_013922725.2"/>
</dbReference>
<organism evidence="4 5">
    <name type="scientific">Limulus polyphemus</name>
    <name type="common">Atlantic horseshoe crab</name>
    <dbReference type="NCBI Taxonomy" id="6850"/>
    <lineage>
        <taxon>Eukaryota</taxon>
        <taxon>Metazoa</taxon>
        <taxon>Ecdysozoa</taxon>
        <taxon>Arthropoda</taxon>
        <taxon>Chelicerata</taxon>
        <taxon>Merostomata</taxon>
        <taxon>Xiphosura</taxon>
        <taxon>Limulidae</taxon>
        <taxon>Limulus</taxon>
    </lineage>
</organism>
<feature type="compositionally biased region" description="Low complexity" evidence="2">
    <location>
        <begin position="1884"/>
        <end position="1899"/>
    </location>
</feature>
<accession>A0ABM1BAL8</accession>
<feature type="region of interest" description="Disordered" evidence="2">
    <location>
        <begin position="1714"/>
        <end position="1750"/>
    </location>
</feature>
<name>A0ABM1BAL8_LIMPO</name>
<feature type="compositionally biased region" description="Low complexity" evidence="2">
    <location>
        <begin position="209"/>
        <end position="236"/>
    </location>
</feature>
<feature type="compositionally biased region" description="Basic and acidic residues" evidence="2">
    <location>
        <begin position="1218"/>
        <end position="1229"/>
    </location>
</feature>
<feature type="compositionally biased region" description="Polar residues" evidence="2">
    <location>
        <begin position="65"/>
        <end position="79"/>
    </location>
</feature>
<feature type="compositionally biased region" description="Basic and acidic residues" evidence="2">
    <location>
        <begin position="1079"/>
        <end position="1147"/>
    </location>
</feature>
<feature type="compositionally biased region" description="Basic and acidic residues" evidence="2">
    <location>
        <begin position="558"/>
        <end position="635"/>
    </location>
</feature>
<feature type="compositionally biased region" description="Basic and acidic residues" evidence="2">
    <location>
        <begin position="752"/>
        <end position="768"/>
    </location>
</feature>
<feature type="domain" description="BAT2 N-terminal" evidence="3">
    <location>
        <begin position="1"/>
        <end position="180"/>
    </location>
</feature>
<feature type="region of interest" description="Disordered" evidence="2">
    <location>
        <begin position="2646"/>
        <end position="2706"/>
    </location>
</feature>
<feature type="compositionally biased region" description="Basic and acidic residues" evidence="2">
    <location>
        <begin position="398"/>
        <end position="455"/>
    </location>
</feature>
<feature type="compositionally biased region" description="Basic and acidic residues" evidence="2">
    <location>
        <begin position="1303"/>
        <end position="1312"/>
    </location>
</feature>
<feature type="compositionally biased region" description="Basic and acidic residues" evidence="2">
    <location>
        <begin position="1402"/>
        <end position="1413"/>
    </location>
</feature>
<feature type="region of interest" description="Disordered" evidence="2">
    <location>
        <begin position="1383"/>
        <end position="1612"/>
    </location>
</feature>
<dbReference type="InterPro" id="IPR033184">
    <property type="entry name" value="PRRC2"/>
</dbReference>
<protein>
    <submittedName>
        <fullName evidence="5">Protein PRRC2C-like isoform X1</fullName>
    </submittedName>
</protein>
<evidence type="ECO:0000256" key="1">
    <source>
        <dbReference type="ARBA" id="ARBA00022553"/>
    </source>
</evidence>
<feature type="compositionally biased region" description="Polar residues" evidence="2">
    <location>
        <begin position="1581"/>
        <end position="1594"/>
    </location>
</feature>
<keyword evidence="4" id="KW-1185">Reference proteome</keyword>
<feature type="compositionally biased region" description="Basic and acidic residues" evidence="2">
    <location>
        <begin position="1279"/>
        <end position="1290"/>
    </location>
</feature>
<feature type="region of interest" description="Disordered" evidence="2">
    <location>
        <begin position="1871"/>
        <end position="1908"/>
    </location>
</feature>
<feature type="compositionally biased region" description="Basic and acidic residues" evidence="2">
    <location>
        <begin position="790"/>
        <end position="862"/>
    </location>
</feature>
<feature type="region of interest" description="Disordered" evidence="2">
    <location>
        <begin position="380"/>
        <end position="1266"/>
    </location>
</feature>
<feature type="compositionally biased region" description="Basic and acidic residues" evidence="2">
    <location>
        <begin position="889"/>
        <end position="919"/>
    </location>
</feature>
<feature type="compositionally biased region" description="Low complexity" evidence="2">
    <location>
        <begin position="1148"/>
        <end position="1157"/>
    </location>
</feature>
<gene>
    <name evidence="5" type="primary">LOC106462773</name>
</gene>
<feature type="compositionally biased region" description="Polar residues" evidence="2">
    <location>
        <begin position="958"/>
        <end position="967"/>
    </location>
</feature>
<feature type="region of interest" description="Disordered" evidence="2">
    <location>
        <begin position="2464"/>
        <end position="2483"/>
    </location>
</feature>
<evidence type="ECO:0000313" key="5">
    <source>
        <dbReference type="RefSeq" id="XP_013778179.1"/>
    </source>
</evidence>
<proteinExistence type="predicted"/>
<evidence type="ECO:0000259" key="3">
    <source>
        <dbReference type="Pfam" id="PF07001"/>
    </source>
</evidence>
<feature type="compositionally biased region" description="Basic and acidic residues" evidence="2">
    <location>
        <begin position="1526"/>
        <end position="1572"/>
    </location>
</feature>
<feature type="region of interest" description="Disordered" evidence="2">
    <location>
        <begin position="2380"/>
        <end position="2420"/>
    </location>
</feature>
<feature type="compositionally biased region" description="Low complexity" evidence="2">
    <location>
        <begin position="2467"/>
        <end position="2481"/>
    </location>
</feature>
<feature type="compositionally biased region" description="Basic and acidic residues" evidence="2">
    <location>
        <begin position="1714"/>
        <end position="1728"/>
    </location>
</feature>
<dbReference type="Pfam" id="PF07001">
    <property type="entry name" value="BAT2_N"/>
    <property type="match status" value="1"/>
</dbReference>
<evidence type="ECO:0000313" key="4">
    <source>
        <dbReference type="Proteomes" id="UP000694941"/>
    </source>
</evidence>
<feature type="compositionally biased region" description="Low complexity" evidence="2">
    <location>
        <begin position="997"/>
        <end position="1012"/>
    </location>
</feature>
<feature type="compositionally biased region" description="Basic and acidic residues" evidence="2">
    <location>
        <begin position="930"/>
        <end position="957"/>
    </location>
</feature>
<dbReference type="InterPro" id="IPR009738">
    <property type="entry name" value="BAT2_N"/>
</dbReference>
<dbReference type="PANTHER" id="PTHR14038">
    <property type="entry name" value="BAT2 HLA-B-ASSOCIATED TRANSCRIPT 2"/>
    <property type="match status" value="1"/>
</dbReference>
<feature type="compositionally biased region" description="Low complexity" evidence="2">
    <location>
        <begin position="655"/>
        <end position="689"/>
    </location>
</feature>
<feature type="compositionally biased region" description="Polar residues" evidence="2">
    <location>
        <begin position="123"/>
        <end position="145"/>
    </location>
</feature>
<feature type="compositionally biased region" description="Polar residues" evidence="2">
    <location>
        <begin position="1241"/>
        <end position="1263"/>
    </location>
</feature>
<feature type="compositionally biased region" description="Polar residues" evidence="2">
    <location>
        <begin position="1046"/>
        <end position="1076"/>
    </location>
</feature>
<feature type="compositionally biased region" description="Basic and acidic residues" evidence="2">
    <location>
        <begin position="1176"/>
        <end position="1208"/>
    </location>
</feature>
<evidence type="ECO:0000256" key="2">
    <source>
        <dbReference type="SAM" id="MobiDB-lite"/>
    </source>
</evidence>
<feature type="compositionally biased region" description="Pro residues" evidence="2">
    <location>
        <begin position="490"/>
        <end position="525"/>
    </location>
</feature>
<feature type="compositionally biased region" description="Polar residues" evidence="2">
    <location>
        <begin position="176"/>
        <end position="185"/>
    </location>
</feature>
<dbReference type="GeneID" id="106462773"/>
<feature type="region of interest" description="Disordered" evidence="2">
    <location>
        <begin position="30"/>
        <end position="293"/>
    </location>
</feature>
<feature type="compositionally biased region" description="Basic and acidic residues" evidence="2">
    <location>
        <begin position="1013"/>
        <end position="1045"/>
    </location>
</feature>
<feature type="region of interest" description="Disordered" evidence="2">
    <location>
        <begin position="307"/>
        <end position="344"/>
    </location>
</feature>
<sequence>MSTVPGLSTKGEKGKSKYVALDINNLYKGKSLENPKTSAAPKHGLQSLGKIASGRRMPPPANLPSLKSENSGNNPNISLVPTGGQGWGASGKEKGKEENGGTQQPSQHSQSPSLPSQGPTSQKPTVPSSTTGANKMWHSVTQNQEAGGPEKTFLGQQSPFFPQEFPKLAGGDVRTEGSQQSNVDTQYGPGPSLRPQTEGSWGRGTQKPQQVGSPGNQPQSSGSGVNGQQTSPEGQTPTPPPPQIQREPRTFLPPSQALPPNNSGGSIGVGSGVPGPSMGALHQPPPQFRGMPPYMYNRNFPAGYTPNYSGMPPMTRQPYPYPENSRVRPPARHLPEEDAYQRPAAIITEKDLKGFDEILQNDSQDGWAAAQGEVDYNAKLVFSDDEDSAQPSQKHSRDKKDPSSLSRERDRTGKSYDQDNEADKRRDGKTRDQSKDRDIDWEDRRESYERDERRKQWPQRQGRPTPPLPVDLPCQWQTQPQQRMPFDYRGPPPMPPPGGPYPPPHLRMGHPHPPPQQHPGFPPGAPGRQGPRPDLADDDEIWRQRRRQHSDEMNMAVERARQRREEEEKRYEQIKQGAQEKLKALEDKKLSKENRDTTEPDEKERSRHSSENKEEKLPSRDGRERERDRDFRERQMVGFQGFNFSREFQKNVPPRFQKQQELLRQQQYLRQQPGGQGSSSSTPPSGHGPLPIPPSVPMNYDPRWGGMPPSAYVGQIPVPPKSLPRSRSDSLGSGTESCEGEQRTPDLVVPPYDRENRDGQCWTRERRPISHPQGPYDNWRGPPVPFYSDPPDHGRGYDQRQPDFDRSSEKEESRYSSEDRDQRKRDVDSPDLHYREKEKKTAYEEEKKELSFKDEIGEKDIESWANAFEESQKLQDPFDESNEVVKSSHTMERWNKDRPSRPESRDSRTSRDSREERTAFSRQGSQSSQSDRERKLGEREKEHKLGDKERKSDRKSSFEWNDSSNSQDSKRREWHSHPPPITQQQLESMSPPKKNFTSLKRSTSTTSASSSASERKTESPKDTGSEPLNKKVEDVGKATVQEEKPSQNIINPSVQQEETVASTKITTERTIAQVVSGTDKLKTESKIDLSVDDRPKNDSKENQTHKETKETEKLEFVEKTDSTTIRREKGEIFGGEKRRDRGRDRGMGPRSKGGNRFDTGRGRGRGGYGAGGLRGRSREYRRSCVERGPRFERQKEKERAKDPPKEQNTEESSTSDVDENKPSRLRQKDEDSEVSVDEVSASTTESATVEKQNVESSTYSKTVASGGAFETIIDAKFSDKTDQVQQDHRQGSASTRQTLGGHEGSDKQKEQFPRGGFVPRGEPSRRGRGGGGGSVSFRNSQGVTRYGPSKYGPPPSRAAFGSGRQTFKMDEFKCEDSQVCDFNKKEKEASGNDTQSSFVKDISGRPKSSERQQQRRSNRIDNPVPPRFQKRQARHFESYDSSFRGRGRGGRSRGGWYSGNRNIPYNKENLSDVPNEEWETASESSDVGERKDKRNDSREETKGWDGKDNGGKNQMVKKSFSSQRPGYDRQSHKSASDGRRSNSGADHNRSRDYRDKDQRKEFGKSSGNERKQSSGGGNVGWSPNSNTVGQIGSNRNGGRGAQHGKTNVIGQKNDTTTAVYRVDEIKLQDPSSVQAALAELNNRKTFKSTEISSSPKIKVEKDKINPLDGYDLNNPASVVIIDDHPELFEDDTALLCDADDGFQEVTSKKRHKVLVDNDMKKMKKEPQNKLKNSSQKRQHKLPPRLAKQKENNRLNLTKSVAVSSTFNGGNLGASTDGSLEIGGNTVKFLVKEATPAPPPLVNAWDKPITHAFRSQSPCVSTPVTIVSSNGMIGNVSGTDSTWGSSLNTSTITSSINPALQALTVCSKSSSFDRSEQHDSGIEVSDQPASAASSQRSSPSNDCKTLDSKPQVAATSDTCAELVNDFDSGKRMSTVIFENKNFKAENAVLDQFGNYTKSSNVKEATSESAPLMTVGSSLLETKEGLEAEQNKSLSLAVTCVKAEDGTDMKLDFSFDSELTRLTEGKPTNTAINKSTTVGHAIPVSVSSGCVQSPISPSTDELNMKIASVKKVWEVVPPLPTLLEHTPSANTPCSDDISSVNTSSSFASISGSVEQSFTSSVDKCQPRDNPNATIETVKIAFRSSSPLQQSPSVPVSSKTALSCDLSNVCKVKPQQIQPQLASQPSAVVASPPPISGLETAMASIRTIAGLASSVQVAGIPAIPSPPTVLFNSSQQLPQTGLYQPLQMDSSQVLSQQSRAVAVAAAAAMAQFTQPTHGYPAAALGNYGLSHQAAPGPQLSSAFGQQSVFMQTPAPPGAHQTGDLYSSNQFRVQPPYQSQHVNSNQMCSSLQQVLNVNAQQNLQASHLLGSQLVQARAPPTGLGLQPVQAGPATSYYSSTPQAQAGPSFYQQPGTANPGSSLQQQAQFPGLQSFGSQATLGMISSSSAVSQNFRGFGGHQFKGTLVNNMTSGAESSSPLRSSSHSPTLDTVSVSLCGMFPGNTPVSAAGAATLHPNKVLNQPGATGINSGVRLGASIMNEPSHYGATQTRQAPYSFNQQKFGPTSAPVVRPPVVFPVRNSSPSTNPGTASCYPSPIQRPASHMAPAVHLQSQTKVGVRNQLSSGKPVSQLTSAQQAKLRAEAVQQTQMFFTQSAGPTSKSGREEDPTSKISADNPEIELDGSKEEEKTESSETQIVSSDNTPDNGEILEE</sequence>
<feature type="region of interest" description="Disordered" evidence="2">
    <location>
        <begin position="1279"/>
        <end position="1364"/>
    </location>
</feature>